<gene>
    <name evidence="9" type="ORF">SR882_09875</name>
</gene>
<dbReference type="PANTHER" id="PTHR33751">
    <property type="entry name" value="CBB3-TYPE CYTOCHROME C OXIDASE SUBUNIT FIXP"/>
    <property type="match status" value="1"/>
</dbReference>
<evidence type="ECO:0000256" key="3">
    <source>
        <dbReference type="ARBA" id="ARBA00022723"/>
    </source>
</evidence>
<keyword evidence="2 6" id="KW-0349">Heme</keyword>
<evidence type="ECO:0000313" key="10">
    <source>
        <dbReference type="Proteomes" id="UP001327459"/>
    </source>
</evidence>
<dbReference type="PANTHER" id="PTHR33751:SF9">
    <property type="entry name" value="CYTOCHROME C4"/>
    <property type="match status" value="1"/>
</dbReference>
<protein>
    <submittedName>
        <fullName evidence="9">Cytochrome C</fullName>
    </submittedName>
</protein>
<proteinExistence type="predicted"/>
<evidence type="ECO:0000256" key="7">
    <source>
        <dbReference type="SAM" id="SignalP"/>
    </source>
</evidence>
<dbReference type="InterPro" id="IPR050597">
    <property type="entry name" value="Cytochrome_c_Oxidase_Subunit"/>
</dbReference>
<evidence type="ECO:0000256" key="1">
    <source>
        <dbReference type="ARBA" id="ARBA00022448"/>
    </source>
</evidence>
<feature type="domain" description="Cytochrome c" evidence="8">
    <location>
        <begin position="29"/>
        <end position="109"/>
    </location>
</feature>
<keyword evidence="1" id="KW-0813">Transport</keyword>
<keyword evidence="3 6" id="KW-0479">Metal-binding</keyword>
<evidence type="ECO:0000256" key="2">
    <source>
        <dbReference type="ARBA" id="ARBA00022617"/>
    </source>
</evidence>
<keyword evidence="7" id="KW-0732">Signal</keyword>
<keyword evidence="4" id="KW-0249">Electron transport</keyword>
<accession>A0ABZ0YVL2</accession>
<evidence type="ECO:0000256" key="4">
    <source>
        <dbReference type="ARBA" id="ARBA00022982"/>
    </source>
</evidence>
<sequence length="129" mass="13541">MNRQISKGAMVALMVGGTAMTLPLYAETTTTADPKGLMAAQTCAGCHGTKGYIEDSAYVPLAGMPRERFITAMESFADGSRPSTLMGPLARAFTDEEIAAMADYFAAQPKGRAQAIGQAKGQTVEQGED</sequence>
<dbReference type="SUPFAM" id="SSF46626">
    <property type="entry name" value="Cytochrome c"/>
    <property type="match status" value="1"/>
</dbReference>
<dbReference type="Gene3D" id="1.10.760.10">
    <property type="entry name" value="Cytochrome c-like domain"/>
    <property type="match status" value="1"/>
</dbReference>
<dbReference type="Proteomes" id="UP001327459">
    <property type="component" value="Chromosome"/>
</dbReference>
<feature type="chain" id="PRO_5046056163" evidence="7">
    <location>
        <begin position="27"/>
        <end position="129"/>
    </location>
</feature>
<name>A0ABZ0YVL2_9GAMM</name>
<keyword evidence="5 6" id="KW-0408">Iron</keyword>
<reference evidence="9 10" key="1">
    <citation type="submission" date="2023-11" db="EMBL/GenBank/DDBJ databases">
        <title>MicrobeMod: A computational toolkit for identifying prokaryotic methylation and restriction-modification with nanopore sequencing.</title>
        <authorList>
            <person name="Crits-Christoph A."/>
            <person name="Kang S.C."/>
            <person name="Lee H."/>
            <person name="Ostrov N."/>
        </authorList>
    </citation>
    <scope>NUCLEOTIDE SEQUENCE [LARGE SCALE GENOMIC DNA]</scope>
    <source>
        <strain evidence="9 10">ATCC 49870</strain>
    </source>
</reference>
<organism evidence="9 10">
    <name type="scientific">Guyparkeria halophila</name>
    <dbReference type="NCBI Taxonomy" id="47960"/>
    <lineage>
        <taxon>Bacteria</taxon>
        <taxon>Pseudomonadati</taxon>
        <taxon>Pseudomonadota</taxon>
        <taxon>Gammaproteobacteria</taxon>
        <taxon>Chromatiales</taxon>
        <taxon>Thioalkalibacteraceae</taxon>
        <taxon>Guyparkeria</taxon>
    </lineage>
</organism>
<dbReference type="InterPro" id="IPR009056">
    <property type="entry name" value="Cyt_c-like_dom"/>
</dbReference>
<dbReference type="InterPro" id="IPR036909">
    <property type="entry name" value="Cyt_c-like_dom_sf"/>
</dbReference>
<evidence type="ECO:0000259" key="8">
    <source>
        <dbReference type="PROSITE" id="PS51007"/>
    </source>
</evidence>
<evidence type="ECO:0000313" key="9">
    <source>
        <dbReference type="EMBL" id="WQH16058.1"/>
    </source>
</evidence>
<evidence type="ECO:0000256" key="6">
    <source>
        <dbReference type="PROSITE-ProRule" id="PRU00433"/>
    </source>
</evidence>
<evidence type="ECO:0000256" key="5">
    <source>
        <dbReference type="ARBA" id="ARBA00023004"/>
    </source>
</evidence>
<dbReference type="RefSeq" id="WP_322521076.1">
    <property type="nucleotide sequence ID" value="NZ_CP140153.1"/>
</dbReference>
<feature type="signal peptide" evidence="7">
    <location>
        <begin position="1"/>
        <end position="26"/>
    </location>
</feature>
<dbReference type="EMBL" id="CP140153">
    <property type="protein sequence ID" value="WQH16058.1"/>
    <property type="molecule type" value="Genomic_DNA"/>
</dbReference>
<dbReference type="PROSITE" id="PS51007">
    <property type="entry name" value="CYTC"/>
    <property type="match status" value="1"/>
</dbReference>
<keyword evidence="10" id="KW-1185">Reference proteome</keyword>